<organism evidence="2 3">
    <name type="scientific">Protopolystoma xenopodis</name>
    <dbReference type="NCBI Taxonomy" id="117903"/>
    <lineage>
        <taxon>Eukaryota</taxon>
        <taxon>Metazoa</taxon>
        <taxon>Spiralia</taxon>
        <taxon>Lophotrochozoa</taxon>
        <taxon>Platyhelminthes</taxon>
        <taxon>Monogenea</taxon>
        <taxon>Polyopisthocotylea</taxon>
        <taxon>Polystomatidea</taxon>
        <taxon>Polystomatidae</taxon>
        <taxon>Protopolystoma</taxon>
    </lineage>
</organism>
<feature type="compositionally biased region" description="Basic and acidic residues" evidence="1">
    <location>
        <begin position="113"/>
        <end position="122"/>
    </location>
</feature>
<evidence type="ECO:0000256" key="1">
    <source>
        <dbReference type="SAM" id="MobiDB-lite"/>
    </source>
</evidence>
<accession>A0A448X9E3</accession>
<keyword evidence="3" id="KW-1185">Reference proteome</keyword>
<protein>
    <submittedName>
        <fullName evidence="2">Uncharacterized protein</fullName>
    </submittedName>
</protein>
<evidence type="ECO:0000313" key="3">
    <source>
        <dbReference type="Proteomes" id="UP000784294"/>
    </source>
</evidence>
<reference evidence="2" key="1">
    <citation type="submission" date="2018-11" db="EMBL/GenBank/DDBJ databases">
        <authorList>
            <consortium name="Pathogen Informatics"/>
        </authorList>
    </citation>
    <scope>NUCLEOTIDE SEQUENCE</scope>
</reference>
<dbReference type="AlphaFoldDB" id="A0A448X9E3"/>
<sequence>MPQHDLTSREGLRPDSQQLAKTDLNASASNVNEAGRQTASLFLGLSVPTVSFLRRHSCDAAAAAAAVAANDVDVNVNINVDDRRPSASDLSGLARRVVPLLRSQAPSSGSSRRSSDQCDRFESGAAPAPLAGGRRLLGETAGLGGSTSLLTSRVCEGPFLQFAPSAGASGLAGRQMSTGRLASTTGLAGVEVA</sequence>
<feature type="non-terminal residue" evidence="2">
    <location>
        <position position="193"/>
    </location>
</feature>
<proteinExistence type="predicted"/>
<gene>
    <name evidence="2" type="ORF">PXEA_LOCUS24796</name>
</gene>
<dbReference type="EMBL" id="CAAALY010121472">
    <property type="protein sequence ID" value="VEL31356.1"/>
    <property type="molecule type" value="Genomic_DNA"/>
</dbReference>
<comment type="caution">
    <text evidence="2">The sequence shown here is derived from an EMBL/GenBank/DDBJ whole genome shotgun (WGS) entry which is preliminary data.</text>
</comment>
<feature type="compositionally biased region" description="Low complexity" evidence="1">
    <location>
        <begin position="102"/>
        <end position="112"/>
    </location>
</feature>
<feature type="region of interest" description="Disordered" evidence="1">
    <location>
        <begin position="101"/>
        <end position="129"/>
    </location>
</feature>
<name>A0A448X9E3_9PLAT</name>
<dbReference type="Proteomes" id="UP000784294">
    <property type="component" value="Unassembled WGS sequence"/>
</dbReference>
<evidence type="ECO:0000313" key="2">
    <source>
        <dbReference type="EMBL" id="VEL31356.1"/>
    </source>
</evidence>